<dbReference type="SUPFAM" id="SSF49899">
    <property type="entry name" value="Concanavalin A-like lectins/glucanases"/>
    <property type="match status" value="1"/>
</dbReference>
<feature type="compositionally biased region" description="Polar residues" evidence="4">
    <location>
        <begin position="236"/>
        <end position="258"/>
    </location>
</feature>
<feature type="domain" description="SPRY" evidence="5">
    <location>
        <begin position="113"/>
        <end position="374"/>
    </location>
</feature>
<dbReference type="OrthoDB" id="10266026at2759"/>
<evidence type="ECO:0000313" key="6">
    <source>
        <dbReference type="EMBL" id="CCF60136.1"/>
    </source>
</evidence>
<dbReference type="STRING" id="1071382.H2B0I6"/>
<dbReference type="InterPro" id="IPR037353">
    <property type="entry name" value="ASH2"/>
</dbReference>
<dbReference type="GO" id="GO:0000976">
    <property type="term" value="F:transcription cis-regulatory region binding"/>
    <property type="evidence" value="ECO:0007669"/>
    <property type="project" value="TreeGrafter"/>
</dbReference>
<dbReference type="EMBL" id="HE650830">
    <property type="protein sequence ID" value="CCF60136.1"/>
    <property type="molecule type" value="Genomic_DNA"/>
</dbReference>
<comment type="similarity">
    <text evidence="3">Belongs to the cclA family.</text>
</comment>
<dbReference type="GeneID" id="13886546"/>
<dbReference type="InterPro" id="IPR043136">
    <property type="entry name" value="B30.2/SPRY_sf"/>
</dbReference>
<feature type="region of interest" description="Disordered" evidence="4">
    <location>
        <begin position="236"/>
        <end position="268"/>
    </location>
</feature>
<evidence type="ECO:0000256" key="2">
    <source>
        <dbReference type="ARBA" id="ARBA00023242"/>
    </source>
</evidence>
<dbReference type="GO" id="GO:0000723">
    <property type="term" value="P:telomere maintenance"/>
    <property type="evidence" value="ECO:0007669"/>
    <property type="project" value="EnsemblFungi"/>
</dbReference>
<name>H2B0I6_KAZAF</name>
<dbReference type="FunCoup" id="H2B0I6">
    <property type="interactions" value="140"/>
</dbReference>
<proteinExistence type="inferred from homology"/>
<dbReference type="Proteomes" id="UP000005220">
    <property type="component" value="Chromosome 10"/>
</dbReference>
<reference evidence="6 7" key="1">
    <citation type="journal article" date="2011" name="Proc. Natl. Acad. Sci. U.S.A.">
        <title>Evolutionary erosion of yeast sex chromosomes by mating-type switching accidents.</title>
        <authorList>
            <person name="Gordon J.L."/>
            <person name="Armisen D."/>
            <person name="Proux-Wera E."/>
            <person name="Oheigeartaigh S.S."/>
            <person name="Byrne K.P."/>
            <person name="Wolfe K.H."/>
        </authorList>
    </citation>
    <scope>NUCLEOTIDE SEQUENCE [LARGE SCALE GENOMIC DNA]</scope>
    <source>
        <strain evidence="7">ATCC 22294 / BCRC 22015 / CBS 2517 / CECT 1963 / NBRC 1671 / NRRL Y-8276</strain>
    </source>
</reference>
<dbReference type="GO" id="GO:0048188">
    <property type="term" value="C:Set1C/COMPASS complex"/>
    <property type="evidence" value="ECO:0007669"/>
    <property type="project" value="EnsemblFungi"/>
</dbReference>
<comment type="subcellular location">
    <subcellularLocation>
        <location evidence="1">Nucleus</location>
    </subcellularLocation>
</comment>
<dbReference type="InterPro" id="IPR003877">
    <property type="entry name" value="SPRY_dom"/>
</dbReference>
<dbReference type="GO" id="GO:0042800">
    <property type="term" value="F:histone H3K4 methyltransferase activity"/>
    <property type="evidence" value="ECO:0007669"/>
    <property type="project" value="EnsemblFungi"/>
</dbReference>
<dbReference type="AlphaFoldDB" id="H2B0I6"/>
<evidence type="ECO:0000313" key="7">
    <source>
        <dbReference type="Proteomes" id="UP000005220"/>
    </source>
</evidence>
<dbReference type="InParanoid" id="H2B0I6"/>
<dbReference type="SMART" id="SM00449">
    <property type="entry name" value="SPRY"/>
    <property type="match status" value="1"/>
</dbReference>
<dbReference type="PANTHER" id="PTHR10598">
    <property type="entry name" value="SET1/ASH2 HISTONE METHYLTRANSFERASE COMPLEX SUBUNIT ASH2"/>
    <property type="match status" value="1"/>
</dbReference>
<keyword evidence="2" id="KW-0539">Nucleus</keyword>
<evidence type="ECO:0000256" key="1">
    <source>
        <dbReference type="ARBA" id="ARBA00004123"/>
    </source>
</evidence>
<evidence type="ECO:0000256" key="4">
    <source>
        <dbReference type="SAM" id="MobiDB-lite"/>
    </source>
</evidence>
<dbReference type="InterPro" id="IPR013320">
    <property type="entry name" value="ConA-like_dom_sf"/>
</dbReference>
<dbReference type="CDD" id="cd12872">
    <property type="entry name" value="SPRY_Ash2"/>
    <property type="match status" value="1"/>
</dbReference>
<dbReference type="eggNOG" id="KOG2626">
    <property type="taxonomic scope" value="Eukaryota"/>
</dbReference>
<dbReference type="GO" id="GO:0031509">
    <property type="term" value="P:subtelomeric heterochromatin formation"/>
    <property type="evidence" value="ECO:0007669"/>
    <property type="project" value="EnsemblFungi"/>
</dbReference>
<dbReference type="KEGG" id="kaf:KAFR_0J00680"/>
<dbReference type="GO" id="GO:0000781">
    <property type="term" value="C:chromosome, telomeric region"/>
    <property type="evidence" value="ECO:0007669"/>
    <property type="project" value="GOC"/>
</dbReference>
<evidence type="ECO:0000256" key="3">
    <source>
        <dbReference type="ARBA" id="ARBA00038149"/>
    </source>
</evidence>
<evidence type="ECO:0000259" key="5">
    <source>
        <dbReference type="SMART" id="SM00449"/>
    </source>
</evidence>
<dbReference type="PANTHER" id="PTHR10598:SF0">
    <property type="entry name" value="SET1_ASH2 HISTONE METHYLTRANSFERASE COMPLEX SUBUNIT ASH2"/>
    <property type="match status" value="1"/>
</dbReference>
<dbReference type="HOGENOM" id="CLU_014420_4_1_1"/>
<dbReference type="Gene3D" id="2.60.120.920">
    <property type="match status" value="1"/>
</dbReference>
<protein>
    <recommendedName>
        <fullName evidence="5">SPRY domain-containing protein</fullName>
    </recommendedName>
</protein>
<organism evidence="6 7">
    <name type="scientific">Kazachstania africana (strain ATCC 22294 / BCRC 22015 / CBS 2517 / CECT 1963 / NBRC 1671 / NRRL Y-8276)</name>
    <name type="common">Yeast</name>
    <name type="synonym">Kluyveromyces africanus</name>
    <dbReference type="NCBI Taxonomy" id="1071382"/>
    <lineage>
        <taxon>Eukaryota</taxon>
        <taxon>Fungi</taxon>
        <taxon>Dikarya</taxon>
        <taxon>Ascomycota</taxon>
        <taxon>Saccharomycotina</taxon>
        <taxon>Saccharomycetes</taxon>
        <taxon>Saccharomycetales</taxon>
        <taxon>Saccharomycetaceae</taxon>
        <taxon>Kazachstania</taxon>
    </lineage>
</organism>
<sequence>MKPGVIPYQSGDFDVSNGVERPSLPQFHSTHDGFNKPHDIPLNKRNFMYVPCAPIAEFRELGYCNSEYPFEKPGFNLMDRSDGISLLENHNDIIAVKKSTGWRTARCDVSIKEGTTYWEVELLKGGAVPDMGDTDDIRRSKELVDSRSHIRFGISRREASLEAPVGFDSYSYGIRDHSLESIHKGKLIHVLEQGTPLKPGDILGFVLKLPDTKTQIEQAKEYTERRIAALNQSDLEANNNGHSSNHSVDPWNHDTSGPQKKKTRFNRAPSNKEFQKALLESIDYNNIVRDQIAIRYKNQLFFEGTDYVKTTKPEYYSSDKRERQEYYTLKDSSLAVYLNGKYLGKAFENINPFLPPFSELQYNEKFYFNYWKNGEYSDDTDFSNKDLNKSGSDINFLKSTTEGSHSTKGALLRNKYVNNNKLGYYPTVSCFNGGEAKIVTTRGDLRYLDEVIKEYGDLSIKTLDILSKEAIAEDVVWDMIDEIEEECEKK</sequence>
<gene>
    <name evidence="6" type="primary">KAFR0J00680</name>
    <name evidence="6" type="ORF">KAFR_0J00680</name>
</gene>
<accession>H2B0I6</accession>
<dbReference type="RefSeq" id="XP_003959271.1">
    <property type="nucleotide sequence ID" value="XM_003959222.1"/>
</dbReference>
<keyword evidence="7" id="KW-1185">Reference proteome</keyword>